<organism evidence="2 3">
    <name type="scientific">Streptomyces stramineus</name>
    <dbReference type="NCBI Taxonomy" id="173861"/>
    <lineage>
        <taxon>Bacteria</taxon>
        <taxon>Bacillati</taxon>
        <taxon>Actinomycetota</taxon>
        <taxon>Actinomycetes</taxon>
        <taxon>Kitasatosporales</taxon>
        <taxon>Streptomycetaceae</taxon>
        <taxon>Streptomyces</taxon>
    </lineage>
</organism>
<sequence>MVGVLRGHGVGRGSGGCPREPGYDIDRVVGVLTAPEPPQAGWQAPARYSIVAPGGGAAMEHELRAEYVDGNEPRDPDVKVKNWHVVRQEDTTAMCGRELSPAAATRSTDDWGSGKVPICHSCGALFLRESP</sequence>
<evidence type="ECO:0000256" key="1">
    <source>
        <dbReference type="SAM" id="MobiDB-lite"/>
    </source>
</evidence>
<keyword evidence="3" id="KW-1185">Reference proteome</keyword>
<protein>
    <recommendedName>
        <fullName evidence="4">GATA-type domain-containing protein</fullName>
    </recommendedName>
</protein>
<feature type="region of interest" description="Disordered" evidence="1">
    <location>
        <begin position="1"/>
        <end position="20"/>
    </location>
</feature>
<proteinExistence type="predicted"/>
<name>A0ABN1A9I9_9ACTN</name>
<dbReference type="Proteomes" id="UP001499895">
    <property type="component" value="Unassembled WGS sequence"/>
</dbReference>
<evidence type="ECO:0008006" key="4">
    <source>
        <dbReference type="Google" id="ProtNLM"/>
    </source>
</evidence>
<dbReference type="EMBL" id="BAAAHB010000038">
    <property type="protein sequence ID" value="GAA0470936.1"/>
    <property type="molecule type" value="Genomic_DNA"/>
</dbReference>
<gene>
    <name evidence="2" type="ORF">GCM10009544_36290</name>
</gene>
<comment type="caution">
    <text evidence="2">The sequence shown here is derived from an EMBL/GenBank/DDBJ whole genome shotgun (WGS) entry which is preliminary data.</text>
</comment>
<accession>A0ABN1A9I9</accession>
<evidence type="ECO:0000313" key="2">
    <source>
        <dbReference type="EMBL" id="GAA0470936.1"/>
    </source>
</evidence>
<feature type="compositionally biased region" description="Gly residues" evidence="1">
    <location>
        <begin position="1"/>
        <end position="16"/>
    </location>
</feature>
<evidence type="ECO:0000313" key="3">
    <source>
        <dbReference type="Proteomes" id="UP001499895"/>
    </source>
</evidence>
<reference evidence="2 3" key="1">
    <citation type="journal article" date="2019" name="Int. J. Syst. Evol. Microbiol.">
        <title>The Global Catalogue of Microorganisms (GCM) 10K type strain sequencing project: providing services to taxonomists for standard genome sequencing and annotation.</title>
        <authorList>
            <consortium name="The Broad Institute Genomics Platform"/>
            <consortium name="The Broad Institute Genome Sequencing Center for Infectious Disease"/>
            <person name="Wu L."/>
            <person name="Ma J."/>
        </authorList>
    </citation>
    <scope>NUCLEOTIDE SEQUENCE [LARGE SCALE GENOMIC DNA]</scope>
    <source>
        <strain evidence="2 3">JCM 10649</strain>
    </source>
</reference>